<keyword evidence="3 5" id="KW-1133">Transmembrane helix</keyword>
<dbReference type="InterPro" id="IPR004031">
    <property type="entry name" value="PMP22/EMP/MP20/Claudin"/>
</dbReference>
<dbReference type="PANTHER" id="PTHR10671:SF82">
    <property type="entry name" value="GH19567P"/>
    <property type="match status" value="1"/>
</dbReference>
<keyword evidence="2 5" id="KW-0812">Transmembrane</keyword>
<evidence type="ECO:0000256" key="1">
    <source>
        <dbReference type="ARBA" id="ARBA00004141"/>
    </source>
</evidence>
<keyword evidence="4 5" id="KW-0472">Membrane</keyword>
<proteinExistence type="evidence at transcript level"/>
<evidence type="ECO:0000256" key="4">
    <source>
        <dbReference type="ARBA" id="ARBA00023136"/>
    </source>
</evidence>
<accession>A0A0U1S4Q5</accession>
<dbReference type="Pfam" id="PF13903">
    <property type="entry name" value="Claudin_2"/>
    <property type="match status" value="1"/>
</dbReference>
<dbReference type="InterPro" id="IPR050579">
    <property type="entry name" value="PMP-22/EMP/MP20-like"/>
</dbReference>
<evidence type="ECO:0008006" key="7">
    <source>
        <dbReference type="Google" id="ProtNLM"/>
    </source>
</evidence>
<evidence type="ECO:0000256" key="3">
    <source>
        <dbReference type="ARBA" id="ARBA00022989"/>
    </source>
</evidence>
<feature type="non-terminal residue" evidence="6">
    <location>
        <position position="205"/>
    </location>
</feature>
<dbReference type="EMBL" id="EU252416">
    <property type="protein sequence ID" value="ACD11971.1"/>
    <property type="molecule type" value="mRNA"/>
</dbReference>
<feature type="transmembrane region" description="Helical" evidence="5">
    <location>
        <begin position="142"/>
        <end position="162"/>
    </location>
</feature>
<evidence type="ECO:0000256" key="2">
    <source>
        <dbReference type="ARBA" id="ARBA00022692"/>
    </source>
</evidence>
<reference evidence="6" key="1">
    <citation type="submission" date="2007-10" db="EMBL/GenBank/DDBJ databases">
        <title>Classification and functional annotation of ESTs from venom glands of Isometrus maculatus.</title>
        <authorList>
            <person name="Li W."/>
            <person name="Ma Y."/>
            <person name="Zhao R."/>
            <person name="Cao Z."/>
        </authorList>
    </citation>
    <scope>NUCLEOTIDE SEQUENCE</scope>
    <source>
        <tissue evidence="6">Venom gland</tissue>
    </source>
</reference>
<feature type="transmembrane region" description="Helical" evidence="5">
    <location>
        <begin position="182"/>
        <end position="204"/>
    </location>
</feature>
<dbReference type="PANTHER" id="PTHR10671">
    <property type="entry name" value="EPITHELIAL MEMBRANE PROTEIN-RELATED"/>
    <property type="match status" value="1"/>
</dbReference>
<evidence type="ECO:0000313" key="6">
    <source>
        <dbReference type="EMBL" id="ACD11971.1"/>
    </source>
</evidence>
<feature type="transmembrane region" description="Helical" evidence="5">
    <location>
        <begin position="12"/>
        <end position="31"/>
    </location>
</feature>
<dbReference type="GO" id="GO:0005886">
    <property type="term" value="C:plasma membrane"/>
    <property type="evidence" value="ECO:0007669"/>
    <property type="project" value="TreeGrafter"/>
</dbReference>
<sequence length="205" mass="23681">MAQKSDQRAIEQRLLIAVTAGCALGILLWLVSISTDYWYYFTAPGAGIYMNRTKTIFLRSNVGLWRLCRTTIQNGTEHEFCRYVRMFPSQDEIDTNPELDKTVIDYSRTEAVFSVITVLLMLMGLGFSLYTFKERRYTFKRLVGGIHFFTAGAVLVVIEVLINCLRYEQEYAPGRFPKRIKWKFGYSAILAWITFVNYVIAGIVF</sequence>
<name>A0A0U1S4Q5_ISOMC</name>
<feature type="transmembrane region" description="Helical" evidence="5">
    <location>
        <begin position="111"/>
        <end position="130"/>
    </location>
</feature>
<protein>
    <recommendedName>
        <fullName evidence="7">Voltage-dependent calcium channel gamma-1 subunit</fullName>
    </recommendedName>
</protein>
<organism evidence="6">
    <name type="scientific">Isometrus maculatus</name>
    <name type="common">Lesser brown scorpion</name>
    <name type="synonym">Scorpio maculatus</name>
    <dbReference type="NCBI Taxonomy" id="497827"/>
    <lineage>
        <taxon>Eukaryota</taxon>
        <taxon>Metazoa</taxon>
        <taxon>Ecdysozoa</taxon>
        <taxon>Arthropoda</taxon>
        <taxon>Chelicerata</taxon>
        <taxon>Arachnida</taxon>
        <taxon>Scorpiones</taxon>
        <taxon>Buthida</taxon>
        <taxon>Buthoidea</taxon>
        <taxon>Buthidae</taxon>
        <taxon>Isometrus</taxon>
    </lineage>
</organism>
<comment type="subcellular location">
    <subcellularLocation>
        <location evidence="1">Membrane</location>
        <topology evidence="1">Multi-pass membrane protein</topology>
    </subcellularLocation>
</comment>
<evidence type="ECO:0000256" key="5">
    <source>
        <dbReference type="SAM" id="Phobius"/>
    </source>
</evidence>
<dbReference type="Gene3D" id="1.20.140.150">
    <property type="match status" value="1"/>
</dbReference>
<dbReference type="AlphaFoldDB" id="A0A0U1S4Q5"/>